<dbReference type="PANTHER" id="PTHR43791:SF63">
    <property type="entry name" value="HIGH AFFINITY CYSTEINE TRANSPORTER"/>
    <property type="match status" value="1"/>
</dbReference>
<evidence type="ECO:0000256" key="1">
    <source>
        <dbReference type="ARBA" id="ARBA00004141"/>
    </source>
</evidence>
<evidence type="ECO:0000256" key="5">
    <source>
        <dbReference type="ARBA" id="ARBA00023136"/>
    </source>
</evidence>
<reference evidence="7 8" key="1">
    <citation type="submission" date="2016-12" db="EMBL/GenBank/DDBJ databases">
        <title>The genomes of Aspergillus section Nigri reveals drivers in fungal speciation.</title>
        <authorList>
            <consortium name="DOE Joint Genome Institute"/>
            <person name="Vesth T.C."/>
            <person name="Nybo J."/>
            <person name="Theobald S."/>
            <person name="Brandl J."/>
            <person name="Frisvad J.C."/>
            <person name="Nielsen K.F."/>
            <person name="Lyhne E.K."/>
            <person name="Kogle M.E."/>
            <person name="Kuo A."/>
            <person name="Riley R."/>
            <person name="Clum A."/>
            <person name="Nolan M."/>
            <person name="Lipzen A."/>
            <person name="Salamov A."/>
            <person name="Henrissat B."/>
            <person name="Wiebenga A."/>
            <person name="De Vries R.P."/>
            <person name="Grigoriev I.V."/>
            <person name="Mortensen U.H."/>
            <person name="Andersen M.R."/>
            <person name="Baker S.E."/>
        </authorList>
    </citation>
    <scope>NUCLEOTIDE SEQUENCE [LARGE SCALE GENOMIC DNA]</scope>
    <source>
        <strain evidence="7 8">IBT 23096</strain>
    </source>
</reference>
<dbReference type="OrthoDB" id="6730379at2759"/>
<feature type="transmembrane region" description="Helical" evidence="6">
    <location>
        <begin position="52"/>
        <end position="69"/>
    </location>
</feature>
<name>A0A2I2GA62_9EURO</name>
<dbReference type="Pfam" id="PF07690">
    <property type="entry name" value="MFS_1"/>
    <property type="match status" value="1"/>
</dbReference>
<evidence type="ECO:0000313" key="7">
    <source>
        <dbReference type="EMBL" id="PLB49758.1"/>
    </source>
</evidence>
<feature type="transmembrane region" description="Helical" evidence="6">
    <location>
        <begin position="348"/>
        <end position="369"/>
    </location>
</feature>
<dbReference type="Proteomes" id="UP000234275">
    <property type="component" value="Unassembled WGS sequence"/>
</dbReference>
<dbReference type="GO" id="GO:0033229">
    <property type="term" value="F:cysteine transmembrane transporter activity"/>
    <property type="evidence" value="ECO:0007669"/>
    <property type="project" value="TreeGrafter"/>
</dbReference>
<comment type="caution">
    <text evidence="7">The sequence shown here is derived from an EMBL/GenBank/DDBJ whole genome shotgun (WGS) entry which is preliminary data.</text>
</comment>
<feature type="transmembrane region" description="Helical" evidence="6">
    <location>
        <begin position="184"/>
        <end position="203"/>
    </location>
</feature>
<dbReference type="EMBL" id="MSFO01000004">
    <property type="protein sequence ID" value="PLB49758.1"/>
    <property type="molecule type" value="Genomic_DNA"/>
</dbReference>
<feature type="transmembrane region" description="Helical" evidence="6">
    <location>
        <begin position="215"/>
        <end position="235"/>
    </location>
</feature>
<dbReference type="GeneID" id="36559305"/>
<accession>A0A2I2GA62</accession>
<keyword evidence="5 6" id="KW-0472">Membrane</keyword>
<dbReference type="InterPro" id="IPR011701">
    <property type="entry name" value="MFS"/>
</dbReference>
<dbReference type="STRING" id="1392250.A0A2I2GA62"/>
<evidence type="ECO:0000256" key="2">
    <source>
        <dbReference type="ARBA" id="ARBA00022448"/>
    </source>
</evidence>
<feature type="transmembrane region" description="Helical" evidence="6">
    <location>
        <begin position="443"/>
        <end position="465"/>
    </location>
</feature>
<dbReference type="Gene3D" id="1.20.1250.20">
    <property type="entry name" value="MFS general substrate transporter like domains"/>
    <property type="match status" value="1"/>
</dbReference>
<dbReference type="GO" id="GO:0016020">
    <property type="term" value="C:membrane"/>
    <property type="evidence" value="ECO:0007669"/>
    <property type="project" value="UniProtKB-SubCell"/>
</dbReference>
<dbReference type="PANTHER" id="PTHR43791">
    <property type="entry name" value="PERMEASE-RELATED"/>
    <property type="match status" value="1"/>
</dbReference>
<dbReference type="InterPro" id="IPR036259">
    <property type="entry name" value="MFS_trans_sf"/>
</dbReference>
<dbReference type="AlphaFoldDB" id="A0A2I2GA62"/>
<feature type="transmembrane region" description="Helical" evidence="6">
    <location>
        <begin position="410"/>
        <end position="431"/>
    </location>
</feature>
<feature type="transmembrane region" description="Helical" evidence="6">
    <location>
        <begin position="148"/>
        <end position="172"/>
    </location>
</feature>
<dbReference type="VEuPathDB" id="FungiDB:P170DRAFT_456291"/>
<keyword evidence="8" id="KW-1185">Reference proteome</keyword>
<feature type="transmembrane region" description="Helical" evidence="6">
    <location>
        <begin position="123"/>
        <end position="141"/>
    </location>
</feature>
<evidence type="ECO:0000256" key="3">
    <source>
        <dbReference type="ARBA" id="ARBA00022692"/>
    </source>
</evidence>
<keyword evidence="4 6" id="KW-1133">Transmembrane helix</keyword>
<evidence type="ECO:0000313" key="8">
    <source>
        <dbReference type="Proteomes" id="UP000234275"/>
    </source>
</evidence>
<evidence type="ECO:0000256" key="4">
    <source>
        <dbReference type="ARBA" id="ARBA00022989"/>
    </source>
</evidence>
<keyword evidence="3 6" id="KW-0812">Transmembrane</keyword>
<evidence type="ECO:0000256" key="6">
    <source>
        <dbReference type="SAM" id="Phobius"/>
    </source>
</evidence>
<feature type="transmembrane region" description="Helical" evidence="6">
    <location>
        <begin position="375"/>
        <end position="398"/>
    </location>
</feature>
<keyword evidence="2" id="KW-0813">Transport</keyword>
<protein>
    <submittedName>
        <fullName evidence="7">Permease of the major facilitator superfamily</fullName>
    </submittedName>
</protein>
<proteinExistence type="predicted"/>
<comment type="subcellular location">
    <subcellularLocation>
        <location evidence="1">Membrane</location>
        <topology evidence="1">Multi-pass membrane protein</topology>
    </subcellularLocation>
</comment>
<sequence>MGNKDEAQVSTRTPAKTVQEKYADVTLRLIEEHDDEFGPLTEEKEKRLRRKLYWNIMFLLSVINITLFIDKSTLGYAAILGLFEETGISKAQYNNLNSFFYVGYLIGQWPGHYLMQRLPFGKFVSGVIFSWGVIIFLHCVATKYGGLVVLRLLLGAVEAVIVPAMEITLGMFFNRAEQSFLQPILWITCIGAPIPAGFISYGLLHSHVSILPWKLFMIVIGGLTVLLSIWVWFAYPSNPAEARFLSLEEKVQTIRRVHISQQSSIEQKQFKRAQFIEALRDPVSWLFALQAFTLMYCNNLNYGQQNLLTTSIGVSELGSTLVAAAGGGFGVALCVVATVMLKWFSRNLALHSAFWCVLAMAGGIGMVTINWEKKLALLACMLIAENTYGVTYIIALGWTTSSAAGYTKKLTRNGMFMVGYSVGNLVSPQIWVESAGPRYYGAWVSMIVVSWVGTPAILGVVHWILSRRNREREEWAAELSEDEREGCVEQLDESGQVVRRKVDLAMLDLTDLENRLFVYPI</sequence>
<feature type="transmembrane region" description="Helical" evidence="6">
    <location>
        <begin position="321"/>
        <end position="341"/>
    </location>
</feature>
<dbReference type="RefSeq" id="XP_024705060.1">
    <property type="nucleotide sequence ID" value="XM_024851606.1"/>
</dbReference>
<organism evidence="7 8">
    <name type="scientific">Aspergillus steynii IBT 23096</name>
    <dbReference type="NCBI Taxonomy" id="1392250"/>
    <lineage>
        <taxon>Eukaryota</taxon>
        <taxon>Fungi</taxon>
        <taxon>Dikarya</taxon>
        <taxon>Ascomycota</taxon>
        <taxon>Pezizomycotina</taxon>
        <taxon>Eurotiomycetes</taxon>
        <taxon>Eurotiomycetidae</taxon>
        <taxon>Eurotiales</taxon>
        <taxon>Aspergillaceae</taxon>
        <taxon>Aspergillus</taxon>
        <taxon>Aspergillus subgen. Circumdati</taxon>
    </lineage>
</organism>
<gene>
    <name evidence="7" type="ORF">P170DRAFT_456291</name>
</gene>
<dbReference type="SUPFAM" id="SSF103473">
    <property type="entry name" value="MFS general substrate transporter"/>
    <property type="match status" value="1"/>
</dbReference>